<dbReference type="EMBL" id="KN822037">
    <property type="protein sequence ID" value="KIM63110.1"/>
    <property type="molecule type" value="Genomic_DNA"/>
</dbReference>
<reference evidence="2 3" key="1">
    <citation type="submission" date="2014-04" db="EMBL/GenBank/DDBJ databases">
        <authorList>
            <consortium name="DOE Joint Genome Institute"/>
            <person name="Kuo A."/>
            <person name="Kohler A."/>
            <person name="Nagy L.G."/>
            <person name="Floudas D."/>
            <person name="Copeland A."/>
            <person name="Barry K.W."/>
            <person name="Cichocki N."/>
            <person name="Veneault-Fourrey C."/>
            <person name="LaButti K."/>
            <person name="Lindquist E.A."/>
            <person name="Lipzen A."/>
            <person name="Lundell T."/>
            <person name="Morin E."/>
            <person name="Murat C."/>
            <person name="Sun H."/>
            <person name="Tunlid A."/>
            <person name="Henrissat B."/>
            <person name="Grigoriev I.V."/>
            <person name="Hibbett D.S."/>
            <person name="Martin F."/>
            <person name="Nordberg H.P."/>
            <person name="Cantor M.N."/>
            <person name="Hua S.X."/>
        </authorList>
    </citation>
    <scope>NUCLEOTIDE SEQUENCE [LARGE SCALE GENOMIC DNA]</scope>
    <source>
        <strain evidence="2 3">Foug A</strain>
    </source>
</reference>
<protein>
    <submittedName>
        <fullName evidence="2">Uncharacterized protein</fullName>
    </submittedName>
</protein>
<feature type="region of interest" description="Disordered" evidence="1">
    <location>
        <begin position="43"/>
        <end position="77"/>
    </location>
</feature>
<dbReference type="InParanoid" id="A0A0C3DR51"/>
<proteinExistence type="predicted"/>
<keyword evidence="3" id="KW-1185">Reference proteome</keyword>
<evidence type="ECO:0000256" key="1">
    <source>
        <dbReference type="SAM" id="MobiDB-lite"/>
    </source>
</evidence>
<dbReference type="AlphaFoldDB" id="A0A0C3DR51"/>
<evidence type="ECO:0000313" key="3">
    <source>
        <dbReference type="Proteomes" id="UP000053989"/>
    </source>
</evidence>
<feature type="compositionally biased region" description="Polar residues" evidence="1">
    <location>
        <begin position="44"/>
        <end position="59"/>
    </location>
</feature>
<dbReference type="Proteomes" id="UP000053989">
    <property type="component" value="Unassembled WGS sequence"/>
</dbReference>
<evidence type="ECO:0000313" key="2">
    <source>
        <dbReference type="EMBL" id="KIM63110.1"/>
    </source>
</evidence>
<feature type="region of interest" description="Disordered" evidence="1">
    <location>
        <begin position="1"/>
        <end position="31"/>
    </location>
</feature>
<gene>
    <name evidence="2" type="ORF">SCLCIDRAFT_8902</name>
</gene>
<feature type="region of interest" description="Disordered" evidence="1">
    <location>
        <begin position="177"/>
        <end position="212"/>
    </location>
</feature>
<feature type="compositionally biased region" description="Basic and acidic residues" evidence="1">
    <location>
        <begin position="180"/>
        <end position="190"/>
    </location>
</feature>
<accession>A0A0C3DR51</accession>
<dbReference type="STRING" id="1036808.A0A0C3DR51"/>
<organism evidence="2 3">
    <name type="scientific">Scleroderma citrinum Foug A</name>
    <dbReference type="NCBI Taxonomy" id="1036808"/>
    <lineage>
        <taxon>Eukaryota</taxon>
        <taxon>Fungi</taxon>
        <taxon>Dikarya</taxon>
        <taxon>Basidiomycota</taxon>
        <taxon>Agaricomycotina</taxon>
        <taxon>Agaricomycetes</taxon>
        <taxon>Agaricomycetidae</taxon>
        <taxon>Boletales</taxon>
        <taxon>Sclerodermatineae</taxon>
        <taxon>Sclerodermataceae</taxon>
        <taxon>Scleroderma</taxon>
    </lineage>
</organism>
<reference evidence="3" key="2">
    <citation type="submission" date="2015-01" db="EMBL/GenBank/DDBJ databases">
        <title>Evolutionary Origins and Diversification of the Mycorrhizal Mutualists.</title>
        <authorList>
            <consortium name="DOE Joint Genome Institute"/>
            <consortium name="Mycorrhizal Genomics Consortium"/>
            <person name="Kohler A."/>
            <person name="Kuo A."/>
            <person name="Nagy L.G."/>
            <person name="Floudas D."/>
            <person name="Copeland A."/>
            <person name="Barry K.W."/>
            <person name="Cichocki N."/>
            <person name="Veneault-Fourrey C."/>
            <person name="LaButti K."/>
            <person name="Lindquist E.A."/>
            <person name="Lipzen A."/>
            <person name="Lundell T."/>
            <person name="Morin E."/>
            <person name="Murat C."/>
            <person name="Riley R."/>
            <person name="Ohm R."/>
            <person name="Sun H."/>
            <person name="Tunlid A."/>
            <person name="Henrissat B."/>
            <person name="Grigoriev I.V."/>
            <person name="Hibbett D.S."/>
            <person name="Martin F."/>
        </authorList>
    </citation>
    <scope>NUCLEOTIDE SEQUENCE [LARGE SCALE GENOMIC DNA]</scope>
    <source>
        <strain evidence="3">Foug A</strain>
    </source>
</reference>
<name>A0A0C3DR51_9AGAM</name>
<sequence length="300" mass="32856">MCSRDSCEVSQLAHRKERARAGTVPTSFPTSPSLVLFPGRLSSRLHTNGQNTKNVSSGYESFLSEPLDGPETEEEEKDVELQMTEQPEPEGRHEAVEGKDNSKIFKFQRQQPAQTWSPRLVHRVTCLAIRLAVGFDIVTVACGSAVRSRTQSLIQSLGAASRSSTELVQSIHSRTNSMARLEEDPGHVSDSRSQSGRSASASEGAQRSDGSWPDISTAAQSFVTAPATLAGTSDRRVSLETKKKRLLSTVISIQGQSKRSLGMWFTEFHYPFGSGKCKSRNPEALSRRIVTQDAKKDSSK</sequence>
<feature type="compositionally biased region" description="Acidic residues" evidence="1">
    <location>
        <begin position="68"/>
        <end position="77"/>
    </location>
</feature>
<feature type="compositionally biased region" description="Low complexity" evidence="1">
    <location>
        <begin position="191"/>
        <end position="208"/>
    </location>
</feature>
<dbReference type="HOGENOM" id="CLU_928005_0_0_1"/>